<organism evidence="1 3">
    <name type="scientific">Populus alba x Populus x berolinensis</name>
    <dbReference type="NCBI Taxonomy" id="444605"/>
    <lineage>
        <taxon>Eukaryota</taxon>
        <taxon>Viridiplantae</taxon>
        <taxon>Streptophyta</taxon>
        <taxon>Embryophyta</taxon>
        <taxon>Tracheophyta</taxon>
        <taxon>Spermatophyta</taxon>
        <taxon>Magnoliopsida</taxon>
        <taxon>eudicotyledons</taxon>
        <taxon>Gunneridae</taxon>
        <taxon>Pentapetalae</taxon>
        <taxon>rosids</taxon>
        <taxon>fabids</taxon>
        <taxon>Malpighiales</taxon>
        <taxon>Salicaceae</taxon>
        <taxon>Saliceae</taxon>
        <taxon>Populus</taxon>
    </lineage>
</organism>
<reference evidence="1" key="1">
    <citation type="journal article" date="2023" name="Mol. Ecol. Resour.">
        <title>Chromosome-level genome assembly of a triploid poplar Populus alba 'Berolinensis'.</title>
        <authorList>
            <person name="Chen S."/>
            <person name="Yu Y."/>
            <person name="Wang X."/>
            <person name="Wang S."/>
            <person name="Zhang T."/>
            <person name="Zhou Y."/>
            <person name="He R."/>
            <person name="Meng N."/>
            <person name="Wang Y."/>
            <person name="Liu W."/>
            <person name="Liu Z."/>
            <person name="Liu J."/>
            <person name="Guo Q."/>
            <person name="Huang H."/>
            <person name="Sederoff R.R."/>
            <person name="Wang G."/>
            <person name="Qu G."/>
            <person name="Chen S."/>
        </authorList>
    </citation>
    <scope>NUCLEOTIDE SEQUENCE</scope>
    <source>
        <strain evidence="1">SC-2020</strain>
    </source>
</reference>
<protein>
    <submittedName>
        <fullName evidence="1">Uncharacterized protein</fullName>
    </submittedName>
</protein>
<evidence type="ECO:0000313" key="3">
    <source>
        <dbReference type="Proteomes" id="UP001164929"/>
    </source>
</evidence>
<comment type="caution">
    <text evidence="1">The sequence shown here is derived from an EMBL/GenBank/DDBJ whole genome shotgun (WGS) entry which is preliminary data.</text>
</comment>
<dbReference type="Proteomes" id="UP001164929">
    <property type="component" value="Chromosome 7"/>
</dbReference>
<dbReference type="EMBL" id="JAQIZT010000007">
    <property type="protein sequence ID" value="KAJ6991378.1"/>
    <property type="molecule type" value="Genomic_DNA"/>
</dbReference>
<gene>
    <name evidence="1" type="ORF">NC653_019542</name>
    <name evidence="2" type="ORF">NC653_019750</name>
</gene>
<sequence>MTPPPPPLLLPETTTLLLPPSTDSPHLKFSLQALLTFFSRPQAKERLVFFFLLLK</sequence>
<evidence type="ECO:0000313" key="2">
    <source>
        <dbReference type="EMBL" id="KAJ6991674.1"/>
    </source>
</evidence>
<dbReference type="AlphaFoldDB" id="A0AAD6QJ58"/>
<name>A0AAD6QJ58_9ROSI</name>
<accession>A0AAD6QJ58</accession>
<keyword evidence="3" id="KW-1185">Reference proteome</keyword>
<dbReference type="EMBL" id="JAQIZT010000007">
    <property type="protein sequence ID" value="KAJ6991674.1"/>
    <property type="molecule type" value="Genomic_DNA"/>
</dbReference>
<proteinExistence type="predicted"/>
<evidence type="ECO:0000313" key="1">
    <source>
        <dbReference type="EMBL" id="KAJ6991378.1"/>
    </source>
</evidence>